<dbReference type="Proteomes" id="UP000034287">
    <property type="component" value="Unassembled WGS sequence"/>
</dbReference>
<accession>A0A0M2SI59</accession>
<dbReference type="InterPro" id="IPR025987">
    <property type="entry name" value="GW_dom"/>
</dbReference>
<dbReference type="EMBL" id="LAYZ01000024">
    <property type="protein sequence ID" value="KKK33963.1"/>
    <property type="molecule type" value="Genomic_DNA"/>
</dbReference>
<comment type="caution">
    <text evidence="2">The sequence shown here is derived from an EMBL/GenBank/DDBJ whole genome shotgun (WGS) entry which is preliminary data.</text>
</comment>
<proteinExistence type="predicted"/>
<feature type="domain" description="GW" evidence="1">
    <location>
        <begin position="24"/>
        <end position="81"/>
    </location>
</feature>
<evidence type="ECO:0000259" key="1">
    <source>
        <dbReference type="Pfam" id="PF13457"/>
    </source>
</evidence>
<organism evidence="2 3">
    <name type="scientific">Salinicoccus sediminis</name>
    <dbReference type="NCBI Taxonomy" id="1432562"/>
    <lineage>
        <taxon>Bacteria</taxon>
        <taxon>Bacillati</taxon>
        <taxon>Bacillota</taxon>
        <taxon>Bacilli</taxon>
        <taxon>Bacillales</taxon>
        <taxon>Staphylococcaceae</taxon>
        <taxon>Salinicoccus</taxon>
    </lineage>
</organism>
<keyword evidence="3" id="KW-1185">Reference proteome</keyword>
<reference evidence="2 3" key="1">
    <citation type="submission" date="2015-04" db="EMBL/GenBank/DDBJ databases">
        <title>Taxonomic description and genome sequence of Salinicoccus sediminis sp. nov., a novel hyper halotolerant bacterium isolated from marine sediment.</title>
        <authorList>
            <person name="Mathan Kumar R."/>
            <person name="Kaur G."/>
            <person name="Kumar N."/>
            <person name="Kumar A."/>
            <person name="Singh N.K."/>
            <person name="Kaur N."/>
            <person name="Mayilraj S."/>
        </authorList>
    </citation>
    <scope>NUCLEOTIDE SEQUENCE [LARGE SCALE GENOMIC DNA]</scope>
    <source>
        <strain evidence="2 3">SV-16</strain>
    </source>
</reference>
<dbReference type="PATRIC" id="fig|1432562.3.peg.2026"/>
<evidence type="ECO:0000313" key="3">
    <source>
        <dbReference type="Proteomes" id="UP000034287"/>
    </source>
</evidence>
<dbReference type="STRING" id="1432562.WN59_10205"/>
<evidence type="ECO:0000313" key="2">
    <source>
        <dbReference type="EMBL" id="KKK33963.1"/>
    </source>
</evidence>
<dbReference type="Pfam" id="PF13457">
    <property type="entry name" value="GW"/>
    <property type="match status" value="1"/>
</dbReference>
<gene>
    <name evidence="2" type="ORF">WN59_10205</name>
</gene>
<protein>
    <recommendedName>
        <fullName evidence="1">GW domain-containing protein</fullName>
    </recommendedName>
</protein>
<name>A0A0M2SI59_9STAP</name>
<dbReference type="OrthoDB" id="2388111at2"/>
<dbReference type="RefSeq" id="WP_046516802.1">
    <property type="nucleotide sequence ID" value="NZ_LAYZ01000024.1"/>
</dbReference>
<dbReference type="AlphaFoldDB" id="A0A0M2SI59"/>
<sequence length="285" mass="33572">MENNFLKLNERDLLLKVPKKYYFEEQGNKFIYNSLANNKVIALANSLNDSIVEVKKQKLFNKKNMSFISRNGEDIGWVHLKNSKKLFRLPNVQGKFNNISKPIDTDENLKNLVNGIIKASYIFFEENEPILLVNKIGSNMYGKLHANDFYRAQMPGTNLNISIDRNTMLYKDSQFSRSVKQLEKNTVCKVILYFENLNELRIQLNGKLYWIKKNHRITKSHSEIEDINYELVDMLVYLKELNKKNNILIHNQNNKLKNIESNIEISNDLQKFYLKKYVGDIYESE</sequence>